<evidence type="ECO:0000259" key="7">
    <source>
        <dbReference type="Pfam" id="PF01619"/>
    </source>
</evidence>
<keyword evidence="3 5" id="KW-0560">Oxidoreductase</keyword>
<comment type="similarity">
    <text evidence="1 5">Belongs to the proline oxidase family.</text>
</comment>
<evidence type="ECO:0000256" key="6">
    <source>
        <dbReference type="SAM" id="MobiDB-lite"/>
    </source>
</evidence>
<dbReference type="GO" id="GO:0005739">
    <property type="term" value="C:mitochondrion"/>
    <property type="evidence" value="ECO:0007669"/>
    <property type="project" value="TreeGrafter"/>
</dbReference>
<feature type="domain" description="Proline dehydrogenase" evidence="7">
    <location>
        <begin position="225"/>
        <end position="420"/>
    </location>
</feature>
<gene>
    <name evidence="8" type="ORF">GSI_06928</name>
</gene>
<dbReference type="GO" id="GO:0004657">
    <property type="term" value="F:proline dehydrogenase activity"/>
    <property type="evidence" value="ECO:0007669"/>
    <property type="project" value="UniProtKB-EC"/>
</dbReference>
<comment type="caution">
    <text evidence="8">The sequence shown here is derived from an EMBL/GenBank/DDBJ whole genome shotgun (WGS) entry which is preliminary data.</text>
</comment>
<dbReference type="EC" id="1.5.5.2" evidence="2 5"/>
<accession>A0A2G8SAH6</accession>
<dbReference type="InterPro" id="IPR015659">
    <property type="entry name" value="Proline_oxidase"/>
</dbReference>
<dbReference type="Pfam" id="PF01619">
    <property type="entry name" value="Pro_dh"/>
    <property type="match status" value="2"/>
</dbReference>
<dbReference type="PANTHER" id="PTHR13914:SF0">
    <property type="entry name" value="PROLINE DEHYDROGENASE 1, MITOCHONDRIAL"/>
    <property type="match status" value="1"/>
</dbReference>
<comment type="cofactor">
    <cofactor evidence="5">
        <name>FAD</name>
        <dbReference type="ChEBI" id="CHEBI:57692"/>
    </cofactor>
</comment>
<evidence type="ECO:0000256" key="2">
    <source>
        <dbReference type="ARBA" id="ARBA00012695"/>
    </source>
</evidence>
<evidence type="ECO:0000313" key="8">
    <source>
        <dbReference type="EMBL" id="PIL30760.1"/>
    </source>
</evidence>
<dbReference type="InterPro" id="IPR002872">
    <property type="entry name" value="Proline_DH_dom"/>
</dbReference>
<sequence>MLFSLAGRVFPGRCRIVPAALRVRSLSSTASQSQKSRLLSLRGLTMIASASAIGVGTSVFLQDAREGARELQELREKNPVGTTRNRPLSSLSTLIRAYVVYSFCSIPSLVDSAPAILETLSAIPGLKQVTEAVVRATFFDQFVGGDTAEDAIPLIDELRTQNTGCLFAYSVEVDQAEAAEAGGQSHHEEPKPASTVHKQIVSETLHCVDVAADYEDKHTRGHTGRRTWVAIKLSAMVADAESLRRLSEYLIAARPRIAGPPVAFPGCPLPTDLDVLSTPSAQGPLIPADIANLRELREDLVKICTRAQERDVRLIFDAEYSWYEPAIDAFTLDMMRRFNKLPPPPPPPPRSRSWPWSSPPKQQETTTAPERVQPLVYATYQAYLRRTPEYLAQSIAVAREGGYSLGVKLVRGAYHPHELAAHPATAAAADKSAVPQGFGEGYSPSISPDPVPPVWTEKAETDARYNACVRVLLETVRADVDDATIGVLFGTHNWESAGLVVDELVRQRLGTPDANGVVSIGDAVAERVTMGQLYGMMATLTNSLVDRVHSSSPFVIKYIPYGRLSEVMPYLSRRAIENKSVLGNGAAQEERRRAAAEIVARIFG</sequence>
<evidence type="ECO:0000256" key="4">
    <source>
        <dbReference type="ARBA" id="ARBA00023062"/>
    </source>
</evidence>
<dbReference type="GO" id="GO:0071949">
    <property type="term" value="F:FAD binding"/>
    <property type="evidence" value="ECO:0007669"/>
    <property type="project" value="TreeGrafter"/>
</dbReference>
<name>A0A2G8SAH6_9APHY</name>
<feature type="compositionally biased region" description="Pro residues" evidence="6">
    <location>
        <begin position="341"/>
        <end position="350"/>
    </location>
</feature>
<evidence type="ECO:0000256" key="3">
    <source>
        <dbReference type="ARBA" id="ARBA00023002"/>
    </source>
</evidence>
<proteinExistence type="inferred from homology"/>
<dbReference type="Gene3D" id="3.20.20.220">
    <property type="match status" value="1"/>
</dbReference>
<evidence type="ECO:0000313" key="9">
    <source>
        <dbReference type="Proteomes" id="UP000230002"/>
    </source>
</evidence>
<feature type="domain" description="Proline dehydrogenase" evidence="7">
    <location>
        <begin position="453"/>
        <end position="581"/>
    </location>
</feature>
<dbReference type="GO" id="GO:0010133">
    <property type="term" value="P:L-proline catabolic process to L-glutamate"/>
    <property type="evidence" value="ECO:0007669"/>
    <property type="project" value="TreeGrafter"/>
</dbReference>
<dbReference type="AlphaFoldDB" id="A0A2G8SAH6"/>
<evidence type="ECO:0000256" key="1">
    <source>
        <dbReference type="ARBA" id="ARBA00005869"/>
    </source>
</evidence>
<feature type="region of interest" description="Disordered" evidence="6">
    <location>
        <begin position="340"/>
        <end position="370"/>
    </location>
</feature>
<dbReference type="SUPFAM" id="SSF51730">
    <property type="entry name" value="FAD-linked oxidoreductase"/>
    <property type="match status" value="1"/>
</dbReference>
<dbReference type="EMBL" id="AYKW01000013">
    <property type="protein sequence ID" value="PIL30760.1"/>
    <property type="molecule type" value="Genomic_DNA"/>
</dbReference>
<dbReference type="Proteomes" id="UP000230002">
    <property type="component" value="Unassembled WGS sequence"/>
</dbReference>
<feature type="compositionally biased region" description="Low complexity" evidence="6">
    <location>
        <begin position="351"/>
        <end position="360"/>
    </location>
</feature>
<organism evidence="8 9">
    <name type="scientific">Ganoderma sinense ZZ0214-1</name>
    <dbReference type="NCBI Taxonomy" id="1077348"/>
    <lineage>
        <taxon>Eukaryota</taxon>
        <taxon>Fungi</taxon>
        <taxon>Dikarya</taxon>
        <taxon>Basidiomycota</taxon>
        <taxon>Agaricomycotina</taxon>
        <taxon>Agaricomycetes</taxon>
        <taxon>Polyporales</taxon>
        <taxon>Polyporaceae</taxon>
        <taxon>Ganoderma</taxon>
    </lineage>
</organism>
<dbReference type="OrthoDB" id="5464at2759"/>
<reference evidence="8 9" key="1">
    <citation type="journal article" date="2015" name="Sci. Rep.">
        <title>Chromosome-level genome map provides insights into diverse defense mechanisms in the medicinal fungus Ganoderma sinense.</title>
        <authorList>
            <person name="Zhu Y."/>
            <person name="Xu J."/>
            <person name="Sun C."/>
            <person name="Zhou S."/>
            <person name="Xu H."/>
            <person name="Nelson D.R."/>
            <person name="Qian J."/>
            <person name="Song J."/>
            <person name="Luo H."/>
            <person name="Xiang L."/>
            <person name="Li Y."/>
            <person name="Xu Z."/>
            <person name="Ji A."/>
            <person name="Wang L."/>
            <person name="Lu S."/>
            <person name="Hayward A."/>
            <person name="Sun W."/>
            <person name="Li X."/>
            <person name="Schwartz D.C."/>
            <person name="Wang Y."/>
            <person name="Chen S."/>
        </authorList>
    </citation>
    <scope>NUCLEOTIDE SEQUENCE [LARGE SCALE GENOMIC DNA]</scope>
    <source>
        <strain evidence="8 9">ZZ0214-1</strain>
    </source>
</reference>
<keyword evidence="4 5" id="KW-0642">Proline metabolism</keyword>
<keyword evidence="5" id="KW-0274">FAD</keyword>
<dbReference type="STRING" id="1077348.A0A2G8SAH6"/>
<comment type="catalytic activity">
    <reaction evidence="5">
        <text>L-proline + a quinone = (S)-1-pyrroline-5-carboxylate + a quinol + H(+)</text>
        <dbReference type="Rhea" id="RHEA:23784"/>
        <dbReference type="ChEBI" id="CHEBI:15378"/>
        <dbReference type="ChEBI" id="CHEBI:17388"/>
        <dbReference type="ChEBI" id="CHEBI:24646"/>
        <dbReference type="ChEBI" id="CHEBI:60039"/>
        <dbReference type="ChEBI" id="CHEBI:132124"/>
        <dbReference type="EC" id="1.5.5.2"/>
    </reaction>
</comment>
<dbReference type="InterPro" id="IPR029041">
    <property type="entry name" value="FAD-linked_oxidoreductase-like"/>
</dbReference>
<evidence type="ECO:0000256" key="5">
    <source>
        <dbReference type="RuleBase" id="RU364054"/>
    </source>
</evidence>
<protein>
    <recommendedName>
        <fullName evidence="2 5">Proline dehydrogenase</fullName>
        <ecNumber evidence="2 5">1.5.5.2</ecNumber>
    </recommendedName>
</protein>
<comment type="function">
    <text evidence="5">Converts proline to delta-1-pyrroline-5-carboxylate.</text>
</comment>
<dbReference type="PANTHER" id="PTHR13914">
    <property type="entry name" value="PROLINE OXIDASE"/>
    <property type="match status" value="1"/>
</dbReference>
<keyword evidence="9" id="KW-1185">Reference proteome</keyword>
<keyword evidence="5" id="KW-0285">Flavoprotein</keyword>